<gene>
    <name evidence="1" type="ORF">RFULGI_LOCUS14275</name>
</gene>
<proteinExistence type="predicted"/>
<organism evidence="1 2">
    <name type="scientific">Racocetra fulgida</name>
    <dbReference type="NCBI Taxonomy" id="60492"/>
    <lineage>
        <taxon>Eukaryota</taxon>
        <taxon>Fungi</taxon>
        <taxon>Fungi incertae sedis</taxon>
        <taxon>Mucoromycota</taxon>
        <taxon>Glomeromycotina</taxon>
        <taxon>Glomeromycetes</taxon>
        <taxon>Diversisporales</taxon>
        <taxon>Gigasporaceae</taxon>
        <taxon>Racocetra</taxon>
    </lineage>
</organism>
<dbReference type="OrthoDB" id="2422867at2759"/>
<keyword evidence="2" id="KW-1185">Reference proteome</keyword>
<name>A0A9N9J5I9_9GLOM</name>
<feature type="non-terminal residue" evidence="1">
    <location>
        <position position="86"/>
    </location>
</feature>
<dbReference type="Proteomes" id="UP000789396">
    <property type="component" value="Unassembled WGS sequence"/>
</dbReference>
<reference evidence="1" key="1">
    <citation type="submission" date="2021-06" db="EMBL/GenBank/DDBJ databases">
        <authorList>
            <person name="Kallberg Y."/>
            <person name="Tangrot J."/>
            <person name="Rosling A."/>
        </authorList>
    </citation>
    <scope>NUCLEOTIDE SEQUENCE</scope>
    <source>
        <strain evidence="1">IN212</strain>
    </source>
</reference>
<dbReference type="AlphaFoldDB" id="A0A9N9J5I9"/>
<sequence>LSNINKYELEEDRISLEKEKDGTKSEVKMLKAGAKSSIIYKAIRSEDGTPTATSKDIFNLSIWINSLEETASITALIMGIEKRAYT</sequence>
<feature type="non-terminal residue" evidence="1">
    <location>
        <position position="1"/>
    </location>
</feature>
<dbReference type="EMBL" id="CAJVPZ010040874">
    <property type="protein sequence ID" value="CAG8760536.1"/>
    <property type="molecule type" value="Genomic_DNA"/>
</dbReference>
<protein>
    <submittedName>
        <fullName evidence="1">20062_t:CDS:1</fullName>
    </submittedName>
</protein>
<accession>A0A9N9J5I9</accession>
<evidence type="ECO:0000313" key="1">
    <source>
        <dbReference type="EMBL" id="CAG8760536.1"/>
    </source>
</evidence>
<evidence type="ECO:0000313" key="2">
    <source>
        <dbReference type="Proteomes" id="UP000789396"/>
    </source>
</evidence>
<comment type="caution">
    <text evidence="1">The sequence shown here is derived from an EMBL/GenBank/DDBJ whole genome shotgun (WGS) entry which is preliminary data.</text>
</comment>